<organism evidence="1 2">
    <name type="scientific">Corynebacterium poyangense</name>
    <dbReference type="NCBI Taxonomy" id="2684405"/>
    <lineage>
        <taxon>Bacteria</taxon>
        <taxon>Bacillati</taxon>
        <taxon>Actinomycetota</taxon>
        <taxon>Actinomycetes</taxon>
        <taxon>Mycobacteriales</taxon>
        <taxon>Corynebacteriaceae</taxon>
        <taxon>Corynebacterium</taxon>
    </lineage>
</organism>
<dbReference type="KEGG" id="cpoy:GP475_04565"/>
<dbReference type="RefSeq" id="WP_187975452.1">
    <property type="nucleotide sequence ID" value="NZ_CP046884.1"/>
</dbReference>
<evidence type="ECO:0000313" key="2">
    <source>
        <dbReference type="Proteomes" id="UP000516320"/>
    </source>
</evidence>
<dbReference type="Gene3D" id="6.10.250.660">
    <property type="match status" value="1"/>
</dbReference>
<evidence type="ECO:0000313" key="1">
    <source>
        <dbReference type="EMBL" id="QNQ89993.1"/>
    </source>
</evidence>
<dbReference type="EMBL" id="CP046884">
    <property type="protein sequence ID" value="QNQ89993.1"/>
    <property type="molecule type" value="Genomic_DNA"/>
</dbReference>
<reference evidence="1 2" key="1">
    <citation type="submission" date="2019-12" db="EMBL/GenBank/DDBJ databases">
        <title>Corynebacterium sp. nov., isolated from feces of the Anser Albifrons in China.</title>
        <authorList>
            <person name="Liu Q."/>
        </authorList>
    </citation>
    <scope>NUCLEOTIDE SEQUENCE [LARGE SCALE GENOMIC DNA]</scope>
    <source>
        <strain evidence="1 2">4H37-19</strain>
    </source>
</reference>
<protein>
    <submittedName>
        <fullName evidence="1">Uncharacterized protein</fullName>
    </submittedName>
</protein>
<accession>A0A7H0SN68</accession>
<proteinExistence type="predicted"/>
<dbReference type="Proteomes" id="UP000516320">
    <property type="component" value="Chromosome"/>
</dbReference>
<keyword evidence="2" id="KW-1185">Reference proteome</keyword>
<dbReference type="AlphaFoldDB" id="A0A7H0SN68"/>
<name>A0A7H0SN68_9CORY</name>
<sequence length="94" mass="10874">MLSWIILIISLALFAMLFIWLMGSVLGRGEPEPPDDPEQVMERNSEAIRECRVADLSFDLAFRGYRADQVDAVIVQLLERVEELERRQQTLQKP</sequence>
<gene>
    <name evidence="1" type="ORF">GP475_04565</name>
</gene>